<feature type="region of interest" description="Disordered" evidence="1">
    <location>
        <begin position="18"/>
        <end position="46"/>
    </location>
</feature>
<dbReference type="EMBL" id="MLJW01002224">
    <property type="protein sequence ID" value="OIQ75259.1"/>
    <property type="molecule type" value="Genomic_DNA"/>
</dbReference>
<reference evidence="2" key="1">
    <citation type="submission" date="2016-10" db="EMBL/GenBank/DDBJ databases">
        <title>Sequence of Gallionella enrichment culture.</title>
        <authorList>
            <person name="Poehlein A."/>
            <person name="Muehling M."/>
            <person name="Daniel R."/>
        </authorList>
    </citation>
    <scope>NUCLEOTIDE SEQUENCE</scope>
</reference>
<name>A0A1J5QCP6_9ZZZZ</name>
<evidence type="ECO:0000313" key="2">
    <source>
        <dbReference type="EMBL" id="OIQ75259.1"/>
    </source>
</evidence>
<accession>A0A1J5QCP6</accession>
<protein>
    <submittedName>
        <fullName evidence="2">Uncharacterized protein</fullName>
    </submittedName>
</protein>
<comment type="caution">
    <text evidence="2">The sequence shown here is derived from an EMBL/GenBank/DDBJ whole genome shotgun (WGS) entry which is preliminary data.</text>
</comment>
<dbReference type="AlphaFoldDB" id="A0A1J5QCP6"/>
<gene>
    <name evidence="2" type="ORF">GALL_430720</name>
</gene>
<proteinExistence type="predicted"/>
<evidence type="ECO:0000256" key="1">
    <source>
        <dbReference type="SAM" id="MobiDB-lite"/>
    </source>
</evidence>
<feature type="compositionally biased region" description="Polar residues" evidence="1">
    <location>
        <begin position="18"/>
        <end position="27"/>
    </location>
</feature>
<organism evidence="2">
    <name type="scientific">mine drainage metagenome</name>
    <dbReference type="NCBI Taxonomy" id="410659"/>
    <lineage>
        <taxon>unclassified sequences</taxon>
        <taxon>metagenomes</taxon>
        <taxon>ecological metagenomes</taxon>
    </lineage>
</organism>
<sequence>MPRTMVIKAATKVEASVTIESDQSPETKSVPMQMATVTAKREPLSK</sequence>